<feature type="compositionally biased region" description="Polar residues" evidence="13">
    <location>
        <begin position="749"/>
        <end position="781"/>
    </location>
</feature>
<feature type="region of interest" description="Disordered" evidence="13">
    <location>
        <begin position="923"/>
        <end position="962"/>
    </location>
</feature>
<evidence type="ECO:0000256" key="13">
    <source>
        <dbReference type="SAM" id="MobiDB-lite"/>
    </source>
</evidence>
<dbReference type="STRING" id="27334.A0A0A2JE07"/>
<evidence type="ECO:0000256" key="5">
    <source>
        <dbReference type="ARBA" id="ARBA00022618"/>
    </source>
</evidence>
<dbReference type="HOGENOM" id="CLU_004060_0_0_1"/>
<feature type="compositionally biased region" description="Polar residues" evidence="13">
    <location>
        <begin position="848"/>
        <end position="857"/>
    </location>
</feature>
<evidence type="ECO:0000256" key="8">
    <source>
        <dbReference type="ARBA" id="ARBA00022776"/>
    </source>
</evidence>
<dbReference type="EMBL" id="JQFZ01000250">
    <property type="protein sequence ID" value="KGO53589.1"/>
    <property type="molecule type" value="Genomic_DNA"/>
</dbReference>
<feature type="region of interest" description="Disordered" evidence="13">
    <location>
        <begin position="546"/>
        <end position="795"/>
    </location>
</feature>
<keyword evidence="6" id="KW-0493">Microtubule</keyword>
<dbReference type="GO" id="GO:1902903">
    <property type="term" value="P:regulation of supramolecular fiber organization"/>
    <property type="evidence" value="ECO:0007669"/>
    <property type="project" value="UniProtKB-ARBA"/>
</dbReference>
<feature type="compositionally biased region" description="Polar residues" evidence="13">
    <location>
        <begin position="613"/>
        <end position="628"/>
    </location>
</feature>
<dbReference type="PROSITE" id="PS50077">
    <property type="entry name" value="HEAT_REPEAT"/>
    <property type="match status" value="1"/>
</dbReference>
<dbReference type="SUPFAM" id="SSF48371">
    <property type="entry name" value="ARM repeat"/>
    <property type="match status" value="1"/>
</dbReference>
<evidence type="ECO:0000256" key="1">
    <source>
        <dbReference type="ARBA" id="ARBA00004186"/>
    </source>
</evidence>
<dbReference type="InterPro" id="IPR024395">
    <property type="entry name" value="CLASP_N_dom"/>
</dbReference>
<feature type="domain" description="TOG" evidence="14">
    <location>
        <begin position="317"/>
        <end position="563"/>
    </location>
</feature>
<evidence type="ECO:0000313" key="15">
    <source>
        <dbReference type="EMBL" id="KGO53589.1"/>
    </source>
</evidence>
<feature type="compositionally biased region" description="Polar residues" evidence="13">
    <location>
        <begin position="683"/>
        <end position="709"/>
    </location>
</feature>
<feature type="compositionally biased region" description="Basic and acidic residues" evidence="13">
    <location>
        <begin position="714"/>
        <end position="725"/>
    </location>
</feature>
<dbReference type="GO" id="GO:0090307">
    <property type="term" value="P:mitotic spindle assembly"/>
    <property type="evidence" value="ECO:0007669"/>
    <property type="project" value="TreeGrafter"/>
</dbReference>
<evidence type="ECO:0000256" key="2">
    <source>
        <dbReference type="ARBA" id="ARBA00009549"/>
    </source>
</evidence>
<dbReference type="PANTHER" id="PTHR21567">
    <property type="entry name" value="CLASP"/>
    <property type="match status" value="1"/>
</dbReference>
<organism evidence="15 16">
    <name type="scientific">Penicillium expansum</name>
    <name type="common">Blue mold rot fungus</name>
    <dbReference type="NCBI Taxonomy" id="27334"/>
    <lineage>
        <taxon>Eukaryota</taxon>
        <taxon>Fungi</taxon>
        <taxon>Dikarya</taxon>
        <taxon>Ascomycota</taxon>
        <taxon>Pezizomycotina</taxon>
        <taxon>Eurotiomycetes</taxon>
        <taxon>Eurotiomycetidae</taxon>
        <taxon>Eurotiales</taxon>
        <taxon>Aspergillaceae</taxon>
        <taxon>Penicillium</taxon>
    </lineage>
</organism>
<evidence type="ECO:0000256" key="12">
    <source>
        <dbReference type="PROSITE-ProRule" id="PRU00103"/>
    </source>
</evidence>
<keyword evidence="4" id="KW-0963">Cytoplasm</keyword>
<evidence type="ECO:0000256" key="6">
    <source>
        <dbReference type="ARBA" id="ARBA00022701"/>
    </source>
</evidence>
<dbReference type="GO" id="GO:0008017">
    <property type="term" value="F:microtubule binding"/>
    <property type="evidence" value="ECO:0007669"/>
    <property type="project" value="TreeGrafter"/>
</dbReference>
<dbReference type="GO" id="GO:0005815">
    <property type="term" value="C:microtubule organizing center"/>
    <property type="evidence" value="ECO:0007669"/>
    <property type="project" value="TreeGrafter"/>
</dbReference>
<dbReference type="RefSeq" id="XP_016596191.1">
    <property type="nucleotide sequence ID" value="XM_016743468.1"/>
</dbReference>
<dbReference type="GO" id="GO:0005881">
    <property type="term" value="C:cytoplasmic microtubule"/>
    <property type="evidence" value="ECO:0007669"/>
    <property type="project" value="TreeGrafter"/>
</dbReference>
<keyword evidence="8" id="KW-0498">Mitosis</keyword>
<proteinExistence type="inferred from homology"/>
<feature type="region of interest" description="Disordered" evidence="13">
    <location>
        <begin position="820"/>
        <end position="906"/>
    </location>
</feature>
<comment type="subunit">
    <text evidence="3">Interacts with microtubules.</text>
</comment>
<comment type="function">
    <text evidence="11">Microtubule binding protein that promotes the stabilization of dynamic microtubules. Required for mitotic spindle formation.</text>
</comment>
<comment type="subcellular location">
    <subcellularLocation>
        <location evidence="1">Cytoplasm</location>
        <location evidence="1">Cytoskeleton</location>
        <location evidence="1">Spindle</location>
    </subcellularLocation>
</comment>
<comment type="caution">
    <text evidence="15">The sequence shown here is derived from an EMBL/GenBank/DDBJ whole genome shotgun (WGS) entry which is preliminary data.</text>
</comment>
<dbReference type="Pfam" id="PF12348">
    <property type="entry name" value="CLASP_N"/>
    <property type="match status" value="2"/>
</dbReference>
<dbReference type="GeneID" id="27678888"/>
<evidence type="ECO:0000256" key="7">
    <source>
        <dbReference type="ARBA" id="ARBA00022737"/>
    </source>
</evidence>
<feature type="region of interest" description="Disordered" evidence="13">
    <location>
        <begin position="979"/>
        <end position="1081"/>
    </location>
</feature>
<evidence type="ECO:0000256" key="10">
    <source>
        <dbReference type="ARBA" id="ARBA00023242"/>
    </source>
</evidence>
<evidence type="ECO:0000259" key="14">
    <source>
        <dbReference type="SMART" id="SM01349"/>
    </source>
</evidence>
<dbReference type="InterPro" id="IPR016024">
    <property type="entry name" value="ARM-type_fold"/>
</dbReference>
<dbReference type="GO" id="GO:0051301">
    <property type="term" value="P:cell division"/>
    <property type="evidence" value="ECO:0007669"/>
    <property type="project" value="UniProtKB-KW"/>
</dbReference>
<reference evidence="15 16" key="1">
    <citation type="journal article" date="2015" name="Mol. Plant Microbe Interact.">
        <title>Genome, transcriptome, and functional analyses of Penicillium expansum provide new insights into secondary metabolism and pathogenicity.</title>
        <authorList>
            <person name="Ballester A.R."/>
            <person name="Marcet-Houben M."/>
            <person name="Levin E."/>
            <person name="Sela N."/>
            <person name="Selma-Lazaro C."/>
            <person name="Carmona L."/>
            <person name="Wisniewski M."/>
            <person name="Droby S."/>
            <person name="Gonzalez-Candelas L."/>
            <person name="Gabaldon T."/>
        </authorList>
    </citation>
    <scope>NUCLEOTIDE SEQUENCE [LARGE SCALE GENOMIC DNA]</scope>
    <source>
        <strain evidence="15 16">MD-8</strain>
    </source>
</reference>
<feature type="compositionally biased region" description="Basic and acidic residues" evidence="13">
    <location>
        <begin position="1056"/>
        <end position="1081"/>
    </location>
</feature>
<feature type="region of interest" description="Disordered" evidence="13">
    <location>
        <begin position="230"/>
        <end position="313"/>
    </location>
</feature>
<keyword evidence="8" id="KW-0131">Cell cycle</keyword>
<feature type="domain" description="TOG" evidence="14">
    <location>
        <begin position="1"/>
        <end position="220"/>
    </location>
</feature>
<keyword evidence="10" id="KW-0539">Nucleus</keyword>
<dbReference type="VEuPathDB" id="FungiDB:PEXP_067430"/>
<evidence type="ECO:0000313" key="16">
    <source>
        <dbReference type="Proteomes" id="UP000030143"/>
    </source>
</evidence>
<accession>A0A0A2JE07</accession>
<dbReference type="InterPro" id="IPR011989">
    <property type="entry name" value="ARM-like"/>
</dbReference>
<dbReference type="PANTHER" id="PTHR21567:SF9">
    <property type="entry name" value="CLIP-ASSOCIATING PROTEIN"/>
    <property type="match status" value="1"/>
</dbReference>
<dbReference type="GO" id="GO:1990023">
    <property type="term" value="C:mitotic spindle midzone"/>
    <property type="evidence" value="ECO:0007669"/>
    <property type="project" value="TreeGrafter"/>
</dbReference>
<dbReference type="Gene3D" id="1.25.10.10">
    <property type="entry name" value="Leucine-rich Repeat Variant"/>
    <property type="match status" value="2"/>
</dbReference>
<evidence type="ECO:0000256" key="9">
    <source>
        <dbReference type="ARBA" id="ARBA00023212"/>
    </source>
</evidence>
<feature type="compositionally biased region" description="Low complexity" evidence="13">
    <location>
        <begin position="658"/>
        <end position="676"/>
    </location>
</feature>
<feature type="compositionally biased region" description="Low complexity" evidence="13">
    <location>
        <begin position="1038"/>
        <end position="1055"/>
    </location>
</feature>
<sequence length="1317" mass="144169">MEAKAAELLAAFKNPNLSVDSKIAYLSSVKSDIKQKNVPEGAIRTIFETLRLAIASQHYSVLGAGFSTLGHLLKRLAIQDQEQWIVQQAQSLYPILLERLNDPKERIRAQAASIFTELWPFAGNEVEYHVLEVALVGKNHRAKEMSMLWLANMTKHHGLLFRQYVPSLVSCLEDADSAVRDTAKLVVIDLFRNGPARAKSDLQKQMAARGVRKSIANAVLSGIGLGSVEPDAASSMRPISRAERSISVMSSRSHVMEQTDDEMEPVKNRPASRAHRERPIASSAPTEPPIVNRPRTPAPTPAPQQPLPDDDGLEPFDVASARDIDDLVRDMLPWFEGKESEDNWSKREKNVILFRRLTRGNAPHEFSQTYLNAVKTLLDGILKVLNSLRTTMSSNGSLLIQDVARICGPRIDSMVEIIMQNLLKLCSALKKIAAQNGNATVEVVILNVSFSIRLLQHVSFATQDKNVGVRLFATGWLKALIIRQAHHKSAVEHGGGLDLIEKAITKGLGDANPGVREATRSTFWTFYGVWPERANVIADTLDPKSRNLLEKDSSNPNPPSKGAPALPAKSPAKSRSALQEAIAARKKAQMPSRSESAQPTFAEAKPPAPAPKSTRSVPTGAPLSSLSSAPMRPAMKPRRPEISRPATADPYARRPESRAQSSSTQSTQYTRQATTSPRAVRSKPSTPTSKAPLTATRTRPHESTQTATTKGRPKKLDLSKSKSHNDLMAASRARSDSNESLANLPSARTPHQGNFLSASEDQHSPTSVVLESPPLNASQPLLYSAPDGPHAESVPIEEPEPMVLEEPVVAAPPAYTPEPDLVVSPAPVSPAPMSPARTHPDPNFGSGPVSTVKTQPESMVIYEDPTTPTADRHETPAYAASVGKFTPSKSSPNHPDQPEYGEVETQPISEDISAPVVAPVRLPTPDLAPRQEADLNFEVRTPSPTRRAPLQPSPSPTRGRFQPAASNIMDIEVVLPQEPHVGTNGADGNNENATPYLGKTVDFPAVPRSAAKPSALEEVTANEPTPRSPEARQRSFESIPPSLSQSTLSQSSMSEESTRRTRKWVDRHRSPSPRSKDPANAKEMIHKGLARIVSRTMEPSGYRKLQGLIQYHGDEMVSQSQDYNALLEALFVELEATPSNRKDHDVKTQVLATIRSMLLRTRENFHPYDTRAMAAIIRARRHYESTSHFVTCLEEVVDKLVFLTLPQTAIIGVLQGLDLGADAENDETYRSTIMGLSTIQQSLSRPGVDIDDELLARIGAVVMHQLGHPRPGVRKNATELCTFLNITFGSERVQKVTQPPREGSLNLLTYFMARRTQ</sequence>
<dbReference type="SMART" id="SM01349">
    <property type="entry name" value="TOG"/>
    <property type="match status" value="2"/>
</dbReference>
<keyword evidence="7" id="KW-0677">Repeat</keyword>
<keyword evidence="9" id="KW-0206">Cytoskeleton</keyword>
<feature type="compositionally biased region" description="Pro residues" evidence="13">
    <location>
        <begin position="296"/>
        <end position="306"/>
    </location>
</feature>
<dbReference type="GO" id="GO:0031110">
    <property type="term" value="P:regulation of microtubule polymerization or depolymerization"/>
    <property type="evidence" value="ECO:0007669"/>
    <property type="project" value="UniProtKB-ARBA"/>
</dbReference>
<keyword evidence="16" id="KW-1185">Reference proteome</keyword>
<keyword evidence="5" id="KW-0132">Cell division</keyword>
<dbReference type="GO" id="GO:0005876">
    <property type="term" value="C:spindle microtubule"/>
    <property type="evidence" value="ECO:0007669"/>
    <property type="project" value="TreeGrafter"/>
</dbReference>
<dbReference type="GO" id="GO:0060172">
    <property type="term" value="P:astral microtubule depolymerization"/>
    <property type="evidence" value="ECO:0007669"/>
    <property type="project" value="TreeGrafter"/>
</dbReference>
<dbReference type="Proteomes" id="UP000030143">
    <property type="component" value="Unassembled WGS sequence"/>
</dbReference>
<feature type="compositionally biased region" description="Low complexity" evidence="13">
    <location>
        <begin position="562"/>
        <end position="577"/>
    </location>
</feature>
<name>A0A0A2JE07_PENEN</name>
<evidence type="ECO:0000256" key="11">
    <source>
        <dbReference type="ARBA" id="ARBA00024889"/>
    </source>
</evidence>
<evidence type="ECO:0000256" key="3">
    <source>
        <dbReference type="ARBA" id="ARBA00011375"/>
    </source>
</evidence>
<evidence type="ECO:0000256" key="4">
    <source>
        <dbReference type="ARBA" id="ARBA00022490"/>
    </source>
</evidence>
<protein>
    <submittedName>
        <fullName evidence="15">HEAT, type 2</fullName>
    </submittedName>
</protein>
<feature type="repeat" description="HEAT" evidence="12">
    <location>
        <begin position="92"/>
        <end position="126"/>
    </location>
</feature>
<dbReference type="InterPro" id="IPR021133">
    <property type="entry name" value="HEAT_type_2"/>
</dbReference>
<dbReference type="InterPro" id="IPR034085">
    <property type="entry name" value="TOG"/>
</dbReference>
<gene>
    <name evidence="15" type="ORF">PEX2_061970</name>
</gene>
<comment type="similarity">
    <text evidence="2">Belongs to the CLASP family.</text>
</comment>